<keyword evidence="3 7" id="KW-0812">Transmembrane</keyword>
<dbReference type="GO" id="GO:0016020">
    <property type="term" value="C:membrane"/>
    <property type="evidence" value="ECO:0007669"/>
    <property type="project" value="UniProtKB-SubCell"/>
</dbReference>
<accession>A0A8J4E4R2</accession>
<evidence type="ECO:0000256" key="3">
    <source>
        <dbReference type="ARBA" id="ARBA00022692"/>
    </source>
</evidence>
<dbReference type="InterPro" id="IPR038770">
    <property type="entry name" value="Na+/solute_symporter_sf"/>
</dbReference>
<feature type="transmembrane region" description="Helical" evidence="7">
    <location>
        <begin position="205"/>
        <end position="227"/>
    </location>
</feature>
<keyword evidence="5" id="KW-0406">Ion transport</keyword>
<feature type="transmembrane region" description="Helical" evidence="7">
    <location>
        <begin position="323"/>
        <end position="346"/>
    </location>
</feature>
<evidence type="ECO:0000313" key="10">
    <source>
        <dbReference type="Proteomes" id="UP000612585"/>
    </source>
</evidence>
<proteinExistence type="predicted"/>
<dbReference type="GO" id="GO:1902600">
    <property type="term" value="P:proton transmembrane transport"/>
    <property type="evidence" value="ECO:0007669"/>
    <property type="project" value="InterPro"/>
</dbReference>
<evidence type="ECO:0000256" key="2">
    <source>
        <dbReference type="ARBA" id="ARBA00022448"/>
    </source>
</evidence>
<feature type="transmembrane region" description="Helical" evidence="7">
    <location>
        <begin position="415"/>
        <end position="436"/>
    </location>
</feature>
<dbReference type="InterPro" id="IPR006153">
    <property type="entry name" value="Cation/H_exchanger_TM"/>
</dbReference>
<feature type="transmembrane region" description="Helical" evidence="7">
    <location>
        <begin position="96"/>
        <end position="123"/>
    </location>
</feature>
<dbReference type="Proteomes" id="UP000612585">
    <property type="component" value="Unassembled WGS sequence"/>
</dbReference>
<dbReference type="AlphaFoldDB" id="A0A8J4E4R2"/>
<dbReference type="PANTHER" id="PTHR32468:SF0">
    <property type="entry name" value="K(+)_H(+) ANTIPORTER 1"/>
    <property type="match status" value="1"/>
</dbReference>
<feature type="domain" description="Cation/H+ exchanger transmembrane" evidence="8">
    <location>
        <begin position="53"/>
        <end position="434"/>
    </location>
</feature>
<sequence>MSGDRRPVGRRDGWIVAAAIGAMAAVVVVVRPTTWTPTADPVARFLVAVTVVLLVCQLLGAVADRMGQPRVLGEVLGGIALGPSVLGQVWPGAQDWIFTPAVATAIGMAAQLGLAVFIFLLGCELRTDTDGHRPAAIGSIVAGGAGLPFVAGLALAVVVGDLWSGTASPTATVFFIGLALSVTAVPVLARILVDLGLEHTRAGTLALASAAAGDGVAWLGLAVILAVSGAEGSLRQVAVAAVVAAGFVLVTVYGVRPLLARLVRRPGASRDGAPVPLLVAVMLGFAAVSQLAGLHVVVGAFLFGAVMPRDAGLAGRLNDHLRGFAIAVLMPLFFVAVGLSTNIGLVATSPAHVVVLVVTLVVAVGTKLAGAGLGARVAGLDRRDALRVGVLMNCRGVTELVVALIGHRLGLINEFGLTVLVLTALLTTLGTAPVVLRLDRSRTAPAATAATAAPVPGGSERGDT</sequence>
<feature type="transmembrane region" description="Helical" evidence="7">
    <location>
        <begin position="275"/>
        <end position="303"/>
    </location>
</feature>
<feature type="transmembrane region" description="Helical" evidence="7">
    <location>
        <begin position="353"/>
        <end position="373"/>
    </location>
</feature>
<feature type="transmembrane region" description="Helical" evidence="7">
    <location>
        <begin position="42"/>
        <end position="62"/>
    </location>
</feature>
<evidence type="ECO:0000259" key="8">
    <source>
        <dbReference type="Pfam" id="PF00999"/>
    </source>
</evidence>
<feature type="transmembrane region" description="Helical" evidence="7">
    <location>
        <begin position="12"/>
        <end position="30"/>
    </location>
</feature>
<name>A0A8J4E4R2_9ACTN</name>
<evidence type="ECO:0000256" key="1">
    <source>
        <dbReference type="ARBA" id="ARBA00004141"/>
    </source>
</evidence>
<feature type="transmembrane region" description="Helical" evidence="7">
    <location>
        <begin position="71"/>
        <end position="90"/>
    </location>
</feature>
<evidence type="ECO:0000256" key="6">
    <source>
        <dbReference type="ARBA" id="ARBA00023136"/>
    </source>
</evidence>
<organism evidence="9 10">
    <name type="scientific">Virgisporangium aurantiacum</name>
    <dbReference type="NCBI Taxonomy" id="175570"/>
    <lineage>
        <taxon>Bacteria</taxon>
        <taxon>Bacillati</taxon>
        <taxon>Actinomycetota</taxon>
        <taxon>Actinomycetes</taxon>
        <taxon>Micromonosporales</taxon>
        <taxon>Micromonosporaceae</taxon>
        <taxon>Virgisporangium</taxon>
    </lineage>
</organism>
<evidence type="ECO:0000256" key="5">
    <source>
        <dbReference type="ARBA" id="ARBA00023065"/>
    </source>
</evidence>
<feature type="transmembrane region" description="Helical" evidence="7">
    <location>
        <begin position="233"/>
        <end position="255"/>
    </location>
</feature>
<evidence type="ECO:0000256" key="7">
    <source>
        <dbReference type="SAM" id="Phobius"/>
    </source>
</evidence>
<feature type="transmembrane region" description="Helical" evidence="7">
    <location>
        <begin position="135"/>
        <end position="159"/>
    </location>
</feature>
<dbReference type="Gene3D" id="1.20.1530.20">
    <property type="match status" value="1"/>
</dbReference>
<dbReference type="RefSeq" id="WP_204007733.1">
    <property type="nucleotide sequence ID" value="NZ_BOPG01000076.1"/>
</dbReference>
<dbReference type="GO" id="GO:0015297">
    <property type="term" value="F:antiporter activity"/>
    <property type="evidence" value="ECO:0007669"/>
    <property type="project" value="InterPro"/>
</dbReference>
<evidence type="ECO:0000313" key="9">
    <source>
        <dbReference type="EMBL" id="GIJ62215.1"/>
    </source>
</evidence>
<comment type="caution">
    <text evidence="9">The sequence shown here is derived from an EMBL/GenBank/DDBJ whole genome shotgun (WGS) entry which is preliminary data.</text>
</comment>
<dbReference type="InterPro" id="IPR050794">
    <property type="entry name" value="CPA2_transporter"/>
</dbReference>
<reference evidence="9" key="1">
    <citation type="submission" date="2021-01" db="EMBL/GenBank/DDBJ databases">
        <title>Whole genome shotgun sequence of Virgisporangium aurantiacum NBRC 16421.</title>
        <authorList>
            <person name="Komaki H."/>
            <person name="Tamura T."/>
        </authorList>
    </citation>
    <scope>NUCLEOTIDE SEQUENCE</scope>
    <source>
        <strain evidence="9">NBRC 16421</strain>
    </source>
</reference>
<gene>
    <name evidence="9" type="ORF">Vau01_097310</name>
</gene>
<keyword evidence="6 7" id="KW-0472">Membrane</keyword>
<comment type="subcellular location">
    <subcellularLocation>
        <location evidence="1">Membrane</location>
        <topology evidence="1">Multi-pass membrane protein</topology>
    </subcellularLocation>
</comment>
<dbReference type="EMBL" id="BOPG01000076">
    <property type="protein sequence ID" value="GIJ62215.1"/>
    <property type="molecule type" value="Genomic_DNA"/>
</dbReference>
<dbReference type="Pfam" id="PF00999">
    <property type="entry name" value="Na_H_Exchanger"/>
    <property type="match status" value="1"/>
</dbReference>
<protein>
    <recommendedName>
        <fullName evidence="8">Cation/H+ exchanger transmembrane domain-containing protein</fullName>
    </recommendedName>
</protein>
<dbReference type="PANTHER" id="PTHR32468">
    <property type="entry name" value="CATION/H + ANTIPORTER"/>
    <property type="match status" value="1"/>
</dbReference>
<keyword evidence="10" id="KW-1185">Reference proteome</keyword>
<feature type="transmembrane region" description="Helical" evidence="7">
    <location>
        <begin position="171"/>
        <end position="193"/>
    </location>
</feature>
<keyword evidence="2" id="KW-0813">Transport</keyword>
<keyword evidence="4 7" id="KW-1133">Transmembrane helix</keyword>
<evidence type="ECO:0000256" key="4">
    <source>
        <dbReference type="ARBA" id="ARBA00022989"/>
    </source>
</evidence>